<sequence>MSNNHFNFISRAKFDELVENYLNSISPDRRAKAIMTQEIVSQAIAILSGSDTTANPRYKHW</sequence>
<name>A0A9N9B8T6_9GLOM</name>
<evidence type="ECO:0000313" key="2">
    <source>
        <dbReference type="Proteomes" id="UP000789572"/>
    </source>
</evidence>
<protein>
    <submittedName>
        <fullName evidence="1">11353_t:CDS:1</fullName>
    </submittedName>
</protein>
<accession>A0A9N9B8T6</accession>
<dbReference type="OrthoDB" id="2499658at2759"/>
<keyword evidence="2" id="KW-1185">Reference proteome</keyword>
<organism evidence="1 2">
    <name type="scientific">Paraglomus occultum</name>
    <dbReference type="NCBI Taxonomy" id="144539"/>
    <lineage>
        <taxon>Eukaryota</taxon>
        <taxon>Fungi</taxon>
        <taxon>Fungi incertae sedis</taxon>
        <taxon>Mucoromycota</taxon>
        <taxon>Glomeromycotina</taxon>
        <taxon>Glomeromycetes</taxon>
        <taxon>Paraglomerales</taxon>
        <taxon>Paraglomeraceae</taxon>
        <taxon>Paraglomus</taxon>
    </lineage>
</organism>
<reference evidence="1" key="1">
    <citation type="submission" date="2021-06" db="EMBL/GenBank/DDBJ databases">
        <authorList>
            <person name="Kallberg Y."/>
            <person name="Tangrot J."/>
            <person name="Rosling A."/>
        </authorList>
    </citation>
    <scope>NUCLEOTIDE SEQUENCE</scope>
    <source>
        <strain evidence="1">IA702</strain>
    </source>
</reference>
<gene>
    <name evidence="1" type="ORF">POCULU_LOCUS5335</name>
</gene>
<dbReference type="AlphaFoldDB" id="A0A9N9B8T6"/>
<dbReference type="EMBL" id="CAJVPJ010000804">
    <property type="protein sequence ID" value="CAG8557390.1"/>
    <property type="molecule type" value="Genomic_DNA"/>
</dbReference>
<dbReference type="Proteomes" id="UP000789572">
    <property type="component" value="Unassembled WGS sequence"/>
</dbReference>
<feature type="non-terminal residue" evidence="1">
    <location>
        <position position="61"/>
    </location>
</feature>
<evidence type="ECO:0000313" key="1">
    <source>
        <dbReference type="EMBL" id="CAG8557390.1"/>
    </source>
</evidence>
<comment type="caution">
    <text evidence="1">The sequence shown here is derived from an EMBL/GenBank/DDBJ whole genome shotgun (WGS) entry which is preliminary data.</text>
</comment>
<proteinExistence type="predicted"/>